<feature type="binding site" evidence="9">
    <location>
        <position position="782"/>
    </location>
    <ligand>
        <name>substrate</name>
    </ligand>
</feature>
<comment type="cofactor">
    <cofactor evidence="9">
        <name>Mg(2+)</name>
        <dbReference type="ChEBI" id="CHEBI:18420"/>
    </cofactor>
</comment>
<feature type="binding site" evidence="9">
    <location>
        <position position="252"/>
    </location>
    <ligand>
        <name>Mg(2+)</name>
        <dbReference type="ChEBI" id="CHEBI:18420"/>
        <label>1</label>
        <note>catalytic</note>
    </ligand>
</feature>
<feature type="binding site" evidence="9">
    <location>
        <begin position="347"/>
        <end position="350"/>
    </location>
    <ligand>
        <name>GTP</name>
        <dbReference type="ChEBI" id="CHEBI:37565"/>
    </ligand>
</feature>
<feature type="binding site" evidence="9">
    <location>
        <begin position="210"/>
        <end position="215"/>
    </location>
    <ligand>
        <name>GTP</name>
        <dbReference type="ChEBI" id="CHEBI:37565"/>
    </ligand>
</feature>
<dbReference type="InterPro" id="IPR033669">
    <property type="entry name" value="IcmF"/>
</dbReference>
<feature type="binding site" evidence="9">
    <location>
        <position position="915"/>
    </location>
    <ligand>
        <name>substrate</name>
    </ligand>
</feature>
<evidence type="ECO:0000256" key="8">
    <source>
        <dbReference type="ARBA" id="ARBA00023285"/>
    </source>
</evidence>
<evidence type="ECO:0000256" key="5">
    <source>
        <dbReference type="ARBA" id="ARBA00023134"/>
    </source>
</evidence>
<comment type="caution">
    <text evidence="11">The sequence shown here is derived from an EMBL/GenBank/DDBJ whole genome shotgun (WGS) entry which is preliminary data.</text>
</comment>
<evidence type="ECO:0000313" key="11">
    <source>
        <dbReference type="EMBL" id="MDT0644456.1"/>
    </source>
</evidence>
<dbReference type="Pfam" id="PF01642">
    <property type="entry name" value="MM_CoA_mutase"/>
    <property type="match status" value="2"/>
</dbReference>
<dbReference type="RefSeq" id="WP_311536072.1">
    <property type="nucleotide sequence ID" value="NZ_JAVRHQ010000026.1"/>
</dbReference>
<comment type="caution">
    <text evidence="9">Lacks conserved residue(s) required for the propagation of feature annotation.</text>
</comment>
<comment type="catalytic activity">
    <reaction evidence="9">
        <text>GTP + H2O = GDP + phosphate + H(+)</text>
        <dbReference type="Rhea" id="RHEA:19669"/>
        <dbReference type="ChEBI" id="CHEBI:15377"/>
        <dbReference type="ChEBI" id="CHEBI:15378"/>
        <dbReference type="ChEBI" id="CHEBI:37565"/>
        <dbReference type="ChEBI" id="CHEBI:43474"/>
        <dbReference type="ChEBI" id="CHEBI:58189"/>
    </reaction>
</comment>
<evidence type="ECO:0000256" key="6">
    <source>
        <dbReference type="ARBA" id="ARBA00023186"/>
    </source>
</evidence>
<keyword evidence="7 9" id="KW-0413">Isomerase</keyword>
<comment type="cofactor">
    <cofactor evidence="1 9">
        <name>adenosylcob(III)alamin</name>
        <dbReference type="ChEBI" id="CHEBI:18408"/>
    </cofactor>
</comment>
<organism evidence="11 12">
    <name type="scientific">Autumnicola tepida</name>
    <dbReference type="NCBI Taxonomy" id="3075595"/>
    <lineage>
        <taxon>Bacteria</taxon>
        <taxon>Pseudomonadati</taxon>
        <taxon>Bacteroidota</taxon>
        <taxon>Flavobacteriia</taxon>
        <taxon>Flavobacteriales</taxon>
        <taxon>Flavobacteriaceae</taxon>
        <taxon>Autumnicola</taxon>
    </lineage>
</organism>
<dbReference type="Gene3D" id="3.40.50.300">
    <property type="entry name" value="P-loop containing nucleotide triphosphate hydrolases"/>
    <property type="match status" value="1"/>
</dbReference>
<dbReference type="InterPro" id="IPR052040">
    <property type="entry name" value="GTPase/Isobutyryl-CoA_mutase"/>
</dbReference>
<dbReference type="CDD" id="cd02071">
    <property type="entry name" value="MM_CoA_mut_B12_BD"/>
    <property type="match status" value="1"/>
</dbReference>
<feature type="binding site" evidence="9">
    <location>
        <position position="300"/>
    </location>
    <ligand>
        <name>Mg(2+)</name>
        <dbReference type="ChEBI" id="CHEBI:18420"/>
        <label>2</label>
    </ligand>
</feature>
<dbReference type="PROSITE" id="PS51332">
    <property type="entry name" value="B12_BINDING"/>
    <property type="match status" value="1"/>
</dbReference>
<evidence type="ECO:0000256" key="1">
    <source>
        <dbReference type="ARBA" id="ARBA00001922"/>
    </source>
</evidence>
<feature type="binding site" evidence="9">
    <location>
        <position position="597"/>
    </location>
    <ligand>
        <name>substrate</name>
    </ligand>
</feature>
<dbReference type="InterPro" id="IPR036724">
    <property type="entry name" value="Cobalamin-bd_sf"/>
</dbReference>
<dbReference type="InterPro" id="IPR006158">
    <property type="entry name" value="Cobalamin-bd"/>
</dbReference>
<dbReference type="PANTHER" id="PTHR43087:SF1">
    <property type="entry name" value="LAO_AO TRANSPORT SYSTEM ATPASE"/>
    <property type="match status" value="1"/>
</dbReference>
<protein>
    <recommendedName>
        <fullName evidence="9">Fused isobutyryl-CoA mutase</fullName>
    </recommendedName>
    <domain>
        <recommendedName>
            <fullName evidence="9">Isobutyryl-CoA mutase</fullName>
            <shortName evidence="9">ICM</shortName>
            <ecNumber evidence="9">5.4.99.13</ecNumber>
        </recommendedName>
    </domain>
    <domain>
        <recommendedName>
            <fullName evidence="9">P-loop GTPase</fullName>
            <ecNumber evidence="9">3.6.5.-</ecNumber>
        </recommendedName>
        <alternativeName>
            <fullName evidence="9">G-protein chaperone</fullName>
        </alternativeName>
    </domain>
</protein>
<dbReference type="EMBL" id="JAVRHQ010000026">
    <property type="protein sequence ID" value="MDT0644456.1"/>
    <property type="molecule type" value="Genomic_DNA"/>
</dbReference>
<dbReference type="SUPFAM" id="SSF52242">
    <property type="entry name" value="Cobalamin (vitamin B12)-binding domain"/>
    <property type="match status" value="1"/>
</dbReference>
<dbReference type="Gene3D" id="3.40.50.280">
    <property type="entry name" value="Cobalamin-binding domain"/>
    <property type="match status" value="1"/>
</dbReference>
<dbReference type="EC" id="5.4.99.13" evidence="9"/>
<proteinExistence type="inferred from homology"/>
<dbReference type="HAMAP" id="MF_02050">
    <property type="entry name" value="IcmF"/>
    <property type="match status" value="1"/>
</dbReference>
<feature type="binding site" evidence="9">
    <location>
        <position position="875"/>
    </location>
    <ligand>
        <name>substrate</name>
    </ligand>
</feature>
<dbReference type="Proteomes" id="UP001262889">
    <property type="component" value="Unassembled WGS sequence"/>
</dbReference>
<dbReference type="Pfam" id="PF03308">
    <property type="entry name" value="MeaB"/>
    <property type="match status" value="1"/>
</dbReference>
<feature type="binding site" evidence="9">
    <location>
        <position position="255"/>
    </location>
    <ligand>
        <name>GTP</name>
        <dbReference type="ChEBI" id="CHEBI:37565"/>
    </ligand>
</feature>
<comment type="catalytic activity">
    <reaction evidence="9">
        <text>2-methylpropanoyl-CoA = butanoyl-CoA</text>
        <dbReference type="Rhea" id="RHEA:13141"/>
        <dbReference type="ChEBI" id="CHEBI:57338"/>
        <dbReference type="ChEBI" id="CHEBI:57371"/>
        <dbReference type="EC" id="5.4.99.13"/>
    </reaction>
</comment>
<feature type="binding site" evidence="9">
    <location>
        <position position="238"/>
    </location>
    <ligand>
        <name>Mg(2+)</name>
        <dbReference type="ChEBI" id="CHEBI:18420"/>
        <label>2</label>
    </ligand>
</feature>
<sequence length="1147" mass="128844">MEQQKPYTPKHKIRIVTAASLFDGHDAAINIMRRIIQSTGVEVIHLGHDRSVEEVVNCAIQEDANAIAMTSYQGGHNEYFKYMYDLLQEKNAGHIKIFGGGGGVILPEEIKELMDYGIDRIYSPDDGREMGLQGMINDMVKRVDEPTLPLQEKEDVEKSLKEKDVNTISRLISLAENKHEEFQKHFCGIKKSGEKEKMAIPVLGITGTGGSGKSSLVDELVRRFLADFPEKNIGIVSVDPSKKKTGGALLGDRIRMNSINNPRVYMRSLATRQSNLALSKYVAEAVDILKVSGYDLIILETSGIGQSDTEILDHSDVSLYVMTPEFGAATQLEKIDMLDFADLVAINKFDKRGAQDALRDVKKQYQRNHALWHEDAEKLPVFGTIASQFNDPGMNTLYKKIMDKIDEKTNSNLNSTFEISREMSEKIFVIPPKRTRYLSEIAENNRSYDEKAKSQAEVAQKLYGIYKTLESVTGTKLSLDKYGIEEEALEESTSEENIEFAGLLKKEFDRVKMDLDPYNWEMILGWEEKVNKYRQPIYSFKVRDKEIKIETHTESLSHTQIPRVALPKYEAWGDILKWCLQENVPGEFPYTAGLYPFKRQGEDPTRMFAGEGGPERTNRRFHYVSLGLPAKRLSTAFDSVTLYGNDPDHRPDIYGKIGNAGVSICCLDDAKKLYSGFDLADPLTSVSMTINGPAPMLLGFFMNAAIDQQCEKYIKENGLEEKVEAKLKELYDDNGIDRPSYKGELPEGNNGLGLMLLGLTGDQILPSDVYEEIRQKTLSSVRGTVQADILKEDQAQNTCIFSTEFALRLMGDVQQYFIEEKVRNFYSVSISGYHIAEAGANPITQLAFTLANGFTYVEYYLSRGMDINKFGPNLSFFFSNGIDPEYAVIGRVARKIWSKALKHKYGANARAQMLKYHIQTSGRSLHAQEIDFNDIRTTLQALYAIYDNCNSLHTNAYDEAITTPTEASVRRAMAIQLIINKELGLAKNENPIQGSFIIEELTDLVEEAVLTEFDRITERGGVLGAMETMYQRGKIQEESLYYETLKHNGDYPIIGVNTFLSSTGSPTVTPGEVIRATEEEKQHQIKTLTTLHEAKGTKADDALAALKDAAVNNENLFAVLMRATKVCSLGQITNALFEVGGQYRRNM</sequence>
<keyword evidence="9" id="KW-0479">Metal-binding</keyword>
<keyword evidence="4 9" id="KW-0378">Hydrolase</keyword>
<keyword evidence="2 9" id="KW-0846">Cobalamin</keyword>
<comment type="similarity">
    <text evidence="9">Belongs to the IcmF family.</text>
</comment>
<dbReference type="SUPFAM" id="SSF51703">
    <property type="entry name" value="Cobalamin (vitamin B12)-dependent enzymes"/>
    <property type="match status" value="1"/>
</dbReference>
<feature type="binding site" description="axial binding residue" evidence="9">
    <location>
        <position position="25"/>
    </location>
    <ligand>
        <name>adenosylcob(III)alamin</name>
        <dbReference type="ChEBI" id="CHEBI:18408"/>
    </ligand>
    <ligandPart>
        <name>Co</name>
        <dbReference type="ChEBI" id="CHEBI:27638"/>
    </ligandPart>
</feature>
<keyword evidence="8 9" id="KW-0170">Cobalt</keyword>
<feature type="binding site" evidence="9">
    <location>
        <position position="214"/>
    </location>
    <ligand>
        <name>Mg(2+)</name>
        <dbReference type="ChEBI" id="CHEBI:18420"/>
        <label>1</label>
        <note>catalytic</note>
    </ligand>
</feature>
<feature type="binding site" evidence="9">
    <location>
        <position position="301"/>
    </location>
    <ligand>
        <name>Mg(2+)</name>
        <dbReference type="ChEBI" id="CHEBI:18420"/>
        <label>2</label>
    </ligand>
</feature>
<evidence type="ECO:0000256" key="9">
    <source>
        <dbReference type="HAMAP-Rule" id="MF_02050"/>
    </source>
</evidence>
<evidence type="ECO:0000256" key="2">
    <source>
        <dbReference type="ARBA" id="ARBA00022628"/>
    </source>
</evidence>
<keyword evidence="5 9" id="KW-0342">GTP-binding</keyword>
<comment type="subunit">
    <text evidence="9">Homodimer.</text>
</comment>
<feature type="binding site" evidence="9">
    <location>
        <position position="910"/>
    </location>
    <ligand>
        <name>substrate</name>
    </ligand>
</feature>
<dbReference type="InterPro" id="IPR027417">
    <property type="entry name" value="P-loop_NTPase"/>
</dbReference>
<feature type="binding site" evidence="9">
    <location>
        <position position="1027"/>
    </location>
    <ligand>
        <name>GTP</name>
        <dbReference type="ChEBI" id="CHEBI:37565"/>
    </ligand>
</feature>
<feature type="binding site" evidence="9">
    <location>
        <position position="300"/>
    </location>
    <ligand>
        <name>Mg(2+)</name>
        <dbReference type="ChEBI" id="CHEBI:18420"/>
        <label>1</label>
        <note>catalytic</note>
    </ligand>
</feature>
<keyword evidence="3 9" id="KW-0547">Nucleotide-binding</keyword>
<dbReference type="Pfam" id="PF02310">
    <property type="entry name" value="B12-binding"/>
    <property type="match status" value="1"/>
</dbReference>
<gene>
    <name evidence="9" type="primary">icmF</name>
    <name evidence="11" type="ORF">RM553_16575</name>
</gene>
<evidence type="ECO:0000256" key="7">
    <source>
        <dbReference type="ARBA" id="ARBA00023235"/>
    </source>
</evidence>
<evidence type="ECO:0000256" key="3">
    <source>
        <dbReference type="ARBA" id="ARBA00022741"/>
    </source>
</evidence>
<dbReference type="Gene3D" id="3.20.20.240">
    <property type="entry name" value="Methylmalonyl-CoA mutase"/>
    <property type="match status" value="1"/>
</dbReference>
<comment type="function">
    <text evidence="9">Catalyzes the reversible interconversion of isobutyryl-CoA and n-butyryl-CoA, using radical chemistry. Also exhibits GTPase activity, associated with its G-protein domain (MeaI) that functions as a chaperone that assists cofactor delivery and proper holo-enzyme assembly.</text>
</comment>
<keyword evidence="9" id="KW-0460">Magnesium</keyword>
<comment type="domain">
    <text evidence="9">Is composed of four functional domains: the N-terminal 5'-deoxyadenosylcobalamin binding region that is homologous to the small subunit of ICM (IcmB), a middle P-loop GTPase domain (MeaI) that likely acts as a chaperone for ICM, a structured linker region involved in dimer formation, and a C-terminal part that is homologous to the large substrate-binding subunit of ICM (IcmA).</text>
</comment>
<dbReference type="InterPro" id="IPR006099">
    <property type="entry name" value="MeMalonylCoA_mutase_a/b_cat"/>
</dbReference>
<feature type="domain" description="B12-binding" evidence="10">
    <location>
        <begin position="12"/>
        <end position="150"/>
    </location>
</feature>
<keyword evidence="12" id="KW-1185">Reference proteome</keyword>
<dbReference type="PANTHER" id="PTHR43087">
    <property type="entry name" value="LYSINE/ARGININE/ORNITHINE TRANSPORT SYSTEM KINASE"/>
    <property type="match status" value="1"/>
</dbReference>
<reference evidence="11 12" key="1">
    <citation type="submission" date="2023-09" db="EMBL/GenBank/DDBJ databases">
        <authorList>
            <person name="Rey-Velasco X."/>
        </authorList>
    </citation>
    <scope>NUCLEOTIDE SEQUENCE [LARGE SCALE GENOMIC DNA]</scope>
    <source>
        <strain evidence="11 12">F363</strain>
    </source>
</reference>
<evidence type="ECO:0000256" key="4">
    <source>
        <dbReference type="ARBA" id="ARBA00022801"/>
    </source>
</evidence>
<feature type="binding site" evidence="9">
    <location>
        <position position="1146"/>
    </location>
    <ligand>
        <name>GTP</name>
        <dbReference type="ChEBI" id="CHEBI:37565"/>
    </ligand>
</feature>
<feature type="binding site" evidence="9">
    <location>
        <position position="239"/>
    </location>
    <ligand>
        <name>Mg(2+)</name>
        <dbReference type="ChEBI" id="CHEBI:18420"/>
        <label>2</label>
    </ligand>
</feature>
<keyword evidence="6 9" id="KW-0143">Chaperone</keyword>
<feature type="binding site" evidence="9">
    <location>
        <position position="826"/>
    </location>
    <ligand>
        <name>substrate</name>
    </ligand>
</feature>
<accession>A0ABU3CDS0</accession>
<evidence type="ECO:0000313" key="12">
    <source>
        <dbReference type="Proteomes" id="UP001262889"/>
    </source>
</evidence>
<dbReference type="InterPro" id="IPR016176">
    <property type="entry name" value="Cbl-dep_enz_cat"/>
</dbReference>
<name>A0ABU3CDS0_9FLAO</name>
<feature type="binding site" evidence="9">
    <location>
        <position position="632"/>
    </location>
    <ligand>
        <name>substrate</name>
    </ligand>
</feature>
<keyword evidence="9" id="KW-0511">Multifunctional enzyme</keyword>
<feature type="binding site" evidence="9">
    <location>
        <position position="252"/>
    </location>
    <ligand>
        <name>Mg(2+)</name>
        <dbReference type="ChEBI" id="CHEBI:18420"/>
        <label>2</label>
    </ligand>
</feature>
<dbReference type="SUPFAM" id="SSF52540">
    <property type="entry name" value="P-loop containing nucleoside triphosphate hydrolases"/>
    <property type="match status" value="1"/>
</dbReference>
<evidence type="ECO:0000259" key="10">
    <source>
        <dbReference type="PROSITE" id="PS51332"/>
    </source>
</evidence>
<dbReference type="EC" id="3.6.5.-" evidence="9"/>